<dbReference type="GO" id="GO:0005886">
    <property type="term" value="C:plasma membrane"/>
    <property type="evidence" value="ECO:0007669"/>
    <property type="project" value="UniProtKB-SubCell"/>
</dbReference>
<comment type="caution">
    <text evidence="2">The sequence shown here is derived from an EMBL/GenBank/DDBJ whole genome shotgun (WGS) entry which is preliminary data.</text>
</comment>
<dbReference type="GO" id="GO:0140359">
    <property type="term" value="F:ABC-type transporter activity"/>
    <property type="evidence" value="ECO:0007669"/>
    <property type="project" value="InterPro"/>
</dbReference>
<feature type="transmembrane region" description="Helical" evidence="1">
    <location>
        <begin position="71"/>
        <end position="95"/>
    </location>
</feature>
<evidence type="ECO:0000256" key="1">
    <source>
        <dbReference type="SAM" id="Phobius"/>
    </source>
</evidence>
<name>A0A6A8DL13_9BACI</name>
<keyword evidence="1" id="KW-0812">Transmembrane</keyword>
<keyword evidence="1" id="KW-1133">Transmembrane helix</keyword>
<sequence length="265" mass="29856">MNMYWHELKATRKSTIIWTLSITLLIIFFMSMYPTFSKEAESLRKMLEGFPDALLKAMNFDMDTFTSILGFYSYIFLYILLCGAIQAMILGIGILSKEVREKTADFLLTKPVTRQQILTSKLLAALTSIVSTNIGYLITVLAMASIVEPNSFDQKLLLMISITLLFIQVVFLAIGISMSVLVPKIKSVLPISLGTVFGFFIVSMFASSIGDEKFRYITPFQYFDAPYILQNQAYDLTFVVLSIVLVSVLTAASYIIYVRKDIHAV</sequence>
<evidence type="ECO:0000313" key="2">
    <source>
        <dbReference type="EMBL" id="MRH43677.1"/>
    </source>
</evidence>
<protein>
    <submittedName>
        <fullName evidence="2">ABC transporter permease subunit</fullName>
    </submittedName>
</protein>
<dbReference type="Pfam" id="PF12679">
    <property type="entry name" value="ABC2_membrane_2"/>
    <property type="match status" value="1"/>
</dbReference>
<dbReference type="PANTHER" id="PTHR37305:SF1">
    <property type="entry name" value="MEMBRANE PROTEIN"/>
    <property type="match status" value="1"/>
</dbReference>
<feature type="transmembrane region" description="Helical" evidence="1">
    <location>
        <begin position="16"/>
        <end position="36"/>
    </location>
</feature>
<evidence type="ECO:0000313" key="3">
    <source>
        <dbReference type="Proteomes" id="UP000799092"/>
    </source>
</evidence>
<feature type="transmembrane region" description="Helical" evidence="1">
    <location>
        <begin position="156"/>
        <end position="176"/>
    </location>
</feature>
<feature type="transmembrane region" description="Helical" evidence="1">
    <location>
        <begin position="122"/>
        <end position="144"/>
    </location>
</feature>
<dbReference type="AlphaFoldDB" id="A0A6A8DL13"/>
<organism evidence="2 3">
    <name type="scientific">Aquibacillus halophilus</name>
    <dbReference type="NCBI Taxonomy" id="930132"/>
    <lineage>
        <taxon>Bacteria</taxon>
        <taxon>Bacillati</taxon>
        <taxon>Bacillota</taxon>
        <taxon>Bacilli</taxon>
        <taxon>Bacillales</taxon>
        <taxon>Bacillaceae</taxon>
        <taxon>Aquibacillus</taxon>
    </lineage>
</organism>
<dbReference type="PANTHER" id="PTHR37305">
    <property type="entry name" value="INTEGRAL MEMBRANE PROTEIN-RELATED"/>
    <property type="match status" value="1"/>
</dbReference>
<dbReference type="OrthoDB" id="9800309at2"/>
<feature type="transmembrane region" description="Helical" evidence="1">
    <location>
        <begin position="188"/>
        <end position="209"/>
    </location>
</feature>
<accession>A0A6A8DL13</accession>
<feature type="transmembrane region" description="Helical" evidence="1">
    <location>
        <begin position="236"/>
        <end position="257"/>
    </location>
</feature>
<keyword evidence="1" id="KW-0472">Membrane</keyword>
<dbReference type="RefSeq" id="WP_153737305.1">
    <property type="nucleotide sequence ID" value="NZ_WJNG01000011.1"/>
</dbReference>
<dbReference type="EMBL" id="WJNG01000011">
    <property type="protein sequence ID" value="MRH43677.1"/>
    <property type="molecule type" value="Genomic_DNA"/>
</dbReference>
<gene>
    <name evidence="2" type="ORF">GH741_13450</name>
</gene>
<keyword evidence="3" id="KW-1185">Reference proteome</keyword>
<proteinExistence type="predicted"/>
<reference evidence="2" key="1">
    <citation type="submission" date="2019-11" db="EMBL/GenBank/DDBJ databases">
        <authorList>
            <person name="Li J."/>
        </authorList>
    </citation>
    <scope>NUCLEOTIDE SEQUENCE</scope>
    <source>
        <strain evidence="2">B6B</strain>
    </source>
</reference>
<dbReference type="Proteomes" id="UP000799092">
    <property type="component" value="Unassembled WGS sequence"/>
</dbReference>